<sequence>MPDPRRWRAIEQRCRKLAEGLGRDLAHPDPDAPPGTLSDFAAGAIVHVRWASAIDAQIAFDQAPSLIAFGTEYQRFQGRGGVVLVSAQRFKAPIQLRCQEAR</sequence>
<keyword evidence="2" id="KW-1185">Reference proteome</keyword>
<gene>
    <name evidence="1" type="ORF">D0Q02_30590</name>
</gene>
<protein>
    <submittedName>
        <fullName evidence="1">Uncharacterized protein</fullName>
    </submittedName>
</protein>
<evidence type="ECO:0000313" key="1">
    <source>
        <dbReference type="EMBL" id="RFS40472.1"/>
    </source>
</evidence>
<accession>A0A372FQB5</accession>
<reference evidence="1 2" key="1">
    <citation type="submission" date="2018-08" db="EMBL/GenBank/DDBJ databases">
        <title>Verrucosispora craniellae sp. nov., isolated from a marine sponge in the South China Sea.</title>
        <authorList>
            <person name="Li L."/>
            <person name="Lin H.W."/>
        </authorList>
    </citation>
    <scope>NUCLEOTIDE SEQUENCE [LARGE SCALE GENOMIC DNA]</scope>
    <source>
        <strain evidence="1 2">LHW63014</strain>
    </source>
</reference>
<name>A0A372FQB5_9ACTN</name>
<comment type="caution">
    <text evidence="1">The sequence shown here is derived from an EMBL/GenBank/DDBJ whole genome shotgun (WGS) entry which is preliminary data.</text>
</comment>
<organism evidence="1 2">
    <name type="scientific">Micromonospora craniellae</name>
    <dbReference type="NCBI Taxonomy" id="2294034"/>
    <lineage>
        <taxon>Bacteria</taxon>
        <taxon>Bacillati</taxon>
        <taxon>Actinomycetota</taxon>
        <taxon>Actinomycetes</taxon>
        <taxon>Micromonosporales</taxon>
        <taxon>Micromonosporaceae</taxon>
        <taxon>Micromonospora</taxon>
    </lineage>
</organism>
<proteinExistence type="predicted"/>
<dbReference type="Proteomes" id="UP000262621">
    <property type="component" value="Unassembled WGS sequence"/>
</dbReference>
<evidence type="ECO:0000313" key="2">
    <source>
        <dbReference type="Proteomes" id="UP000262621"/>
    </source>
</evidence>
<dbReference type="AlphaFoldDB" id="A0A372FQB5"/>
<dbReference type="EMBL" id="QVFU01000112">
    <property type="protein sequence ID" value="RFS40472.1"/>
    <property type="molecule type" value="Genomic_DNA"/>
</dbReference>